<feature type="domain" description="Peptidoglycan beta-N-acetylmuramidase NamZ C-terminal" evidence="3">
    <location>
        <begin position="264"/>
        <end position="403"/>
    </location>
</feature>
<keyword evidence="1" id="KW-0472">Membrane</keyword>
<comment type="caution">
    <text evidence="4">The sequence shown here is derived from an EMBL/GenBank/DDBJ whole genome shotgun (WGS) entry which is preliminary data.</text>
</comment>
<gene>
    <name evidence="4" type="ORF">PPEP_a0474</name>
</gene>
<dbReference type="InterPro" id="IPR048502">
    <property type="entry name" value="NamZ_N"/>
</dbReference>
<keyword evidence="1" id="KW-0812">Transmembrane</keyword>
<dbReference type="Pfam" id="PF20732">
    <property type="entry name" value="NamZ_C"/>
    <property type="match status" value="1"/>
</dbReference>
<dbReference type="Pfam" id="PF07075">
    <property type="entry name" value="NamZ_N"/>
    <property type="match status" value="1"/>
</dbReference>
<dbReference type="PIRSF" id="PIRSF016719">
    <property type="entry name" value="UCP016719"/>
    <property type="match status" value="1"/>
</dbReference>
<evidence type="ECO:0000256" key="1">
    <source>
        <dbReference type="SAM" id="Phobius"/>
    </source>
</evidence>
<keyword evidence="1" id="KW-1133">Transmembrane helix</keyword>
<dbReference type="InterPro" id="IPR008302">
    <property type="entry name" value="NamZ"/>
</dbReference>
<dbReference type="EMBL" id="AQHF01000020">
    <property type="protein sequence ID" value="MBE0345573.1"/>
    <property type="molecule type" value="Genomic_DNA"/>
</dbReference>
<keyword evidence="5" id="KW-1185">Reference proteome</keyword>
<dbReference type="PANTHER" id="PTHR42915">
    <property type="entry name" value="HYPOTHETICAL 460 KDA PROTEIN IN FEUA-SIGW INTERGENIC REGION [PRECURSOR]"/>
    <property type="match status" value="1"/>
</dbReference>
<name>A0A8I0T3Y2_9GAMM</name>
<feature type="domain" description="Peptidoglycan beta-N-acetylmuramidase NamZ N-terminal" evidence="2">
    <location>
        <begin position="62"/>
        <end position="260"/>
    </location>
</feature>
<dbReference type="Gene3D" id="3.90.1150.140">
    <property type="match status" value="1"/>
</dbReference>
<protein>
    <recommendedName>
        <fullName evidence="6">DUF1343 domain-containing protein</fullName>
    </recommendedName>
</protein>
<evidence type="ECO:0000259" key="2">
    <source>
        <dbReference type="Pfam" id="PF07075"/>
    </source>
</evidence>
<organism evidence="4 5">
    <name type="scientific">Pseudoalteromonas peptidolytica F12-50-A1</name>
    <dbReference type="NCBI Taxonomy" id="1315280"/>
    <lineage>
        <taxon>Bacteria</taxon>
        <taxon>Pseudomonadati</taxon>
        <taxon>Pseudomonadota</taxon>
        <taxon>Gammaproteobacteria</taxon>
        <taxon>Alteromonadales</taxon>
        <taxon>Pseudoalteromonadaceae</taxon>
        <taxon>Pseudoalteromonas</taxon>
    </lineage>
</organism>
<dbReference type="GO" id="GO:0033922">
    <property type="term" value="F:peptidoglycan beta-N-acetylmuramidase activity"/>
    <property type="evidence" value="ECO:0007669"/>
    <property type="project" value="InterPro"/>
</dbReference>
<evidence type="ECO:0000313" key="5">
    <source>
        <dbReference type="Proteomes" id="UP000660708"/>
    </source>
</evidence>
<reference evidence="4 5" key="1">
    <citation type="submission" date="2015-06" db="EMBL/GenBank/DDBJ databases">
        <title>Genome sequence of Pseudoalteromonas peptidolytica.</title>
        <authorList>
            <person name="Xie B.-B."/>
            <person name="Rong J.-C."/>
            <person name="Qin Q.-L."/>
            <person name="Zhang Y.-Z."/>
        </authorList>
    </citation>
    <scope>NUCLEOTIDE SEQUENCE [LARGE SCALE GENOMIC DNA]</scope>
    <source>
        <strain evidence="4 5">F12-50-A1</strain>
    </source>
</reference>
<dbReference type="PANTHER" id="PTHR42915:SF1">
    <property type="entry name" value="PEPTIDOGLYCAN BETA-N-ACETYLMURAMIDASE NAMZ"/>
    <property type="match status" value="1"/>
</dbReference>
<proteinExistence type="predicted"/>
<evidence type="ECO:0000313" key="4">
    <source>
        <dbReference type="EMBL" id="MBE0345573.1"/>
    </source>
</evidence>
<sequence length="405" mass="45495">MNAFSFIVELIILSKFSVASMFQSFITLVILIFGFLSFSLNALTLGAERAEDYLSALKGKRVGLIVNQTSRVADHHLVDFLIKQGVDVKKVFAPEHGFRGNQDAGAQVEDERDVKTGLPIISLYGKNKKPKADQLKDIDILIFDIQDVGVRFYTYISTMHLAMEAASDIGIEFWVFDRPNPNLNYIDGPVLEKPFRSFVGMHPIPVLHGMTVGELALMINGEGWLVSNNKLRLRVVSMLQYSSATQYKTPIPPSPNLPNQRAIYLYPSLCFFEATPVSVGRGTDFPFQVFGHSNPKLGKFNFTPKPVIGAASNPKLNGVIAYGEDLRDSSVRGFDLTWFIAAYQQFSHEGVEFFQSPSFMDKLAGTDKVRKAMEAGLTASEIRTLWQQDVQRFIKLREQYLLYPR</sequence>
<dbReference type="Proteomes" id="UP000660708">
    <property type="component" value="Unassembled WGS sequence"/>
</dbReference>
<dbReference type="Gene3D" id="3.40.50.12170">
    <property type="entry name" value="Uncharacterised protein PF07075, DUF1343"/>
    <property type="match status" value="1"/>
</dbReference>
<evidence type="ECO:0000259" key="3">
    <source>
        <dbReference type="Pfam" id="PF20732"/>
    </source>
</evidence>
<evidence type="ECO:0008006" key="6">
    <source>
        <dbReference type="Google" id="ProtNLM"/>
    </source>
</evidence>
<dbReference type="AlphaFoldDB" id="A0A8I0T3Y2"/>
<accession>A0A8I0T3Y2</accession>
<dbReference type="InterPro" id="IPR048503">
    <property type="entry name" value="NamZ_C"/>
</dbReference>
<feature type="transmembrane region" description="Helical" evidence="1">
    <location>
        <begin position="20"/>
        <end position="43"/>
    </location>
</feature>